<dbReference type="AlphaFoldDB" id="A0A6J4JSW7"/>
<protein>
    <submittedName>
        <fullName evidence="1">Uncharacterized protein</fullName>
    </submittedName>
</protein>
<reference evidence="1" key="1">
    <citation type="submission" date="2020-02" db="EMBL/GenBank/DDBJ databases">
        <authorList>
            <person name="Meier V. D."/>
        </authorList>
    </citation>
    <scope>NUCLEOTIDE SEQUENCE</scope>
    <source>
        <strain evidence="1">AVDCRST_MAG41</strain>
    </source>
</reference>
<name>A0A6J4JSW7_9ACTN</name>
<evidence type="ECO:0000313" key="1">
    <source>
        <dbReference type="EMBL" id="CAA9286736.1"/>
    </source>
</evidence>
<dbReference type="NCBIfam" id="NF040618">
    <property type="entry name" value="PPA1309_fam"/>
    <property type="match status" value="1"/>
</dbReference>
<sequence>MSELLQETLVEIERHVAGAGWDQRPQLFALARTADLMQREPDFAAALGLDADRMPAESLTPVEQDPLPDGPLDESLAQVGWPREVAGCALVQEVVMLPPEVEEAMPRHADVLDWAVEHPQRREARLAVAVLRDGTRACTVRMRGQDEEELLVGPDLAPALADALAATLDS</sequence>
<accession>A0A6J4JSW7</accession>
<proteinExistence type="predicted"/>
<organism evidence="1">
    <name type="scientific">uncultured Mycobacteriales bacterium</name>
    <dbReference type="NCBI Taxonomy" id="581187"/>
    <lineage>
        <taxon>Bacteria</taxon>
        <taxon>Bacillati</taxon>
        <taxon>Actinomycetota</taxon>
        <taxon>Actinomycetes</taxon>
        <taxon>Mycobacteriales</taxon>
        <taxon>environmental samples</taxon>
    </lineage>
</organism>
<gene>
    <name evidence="1" type="ORF">AVDCRST_MAG41-4054</name>
</gene>
<dbReference type="InterPro" id="IPR047681">
    <property type="entry name" value="PPA1309-like"/>
</dbReference>
<dbReference type="EMBL" id="CADCTP010000382">
    <property type="protein sequence ID" value="CAA9286736.1"/>
    <property type="molecule type" value="Genomic_DNA"/>
</dbReference>